<dbReference type="EMBL" id="JAAOCD010000006">
    <property type="protein sequence ID" value="NHK99497.1"/>
    <property type="molecule type" value="Genomic_DNA"/>
</dbReference>
<dbReference type="Proteomes" id="UP000802098">
    <property type="component" value="Unassembled WGS sequence"/>
</dbReference>
<evidence type="ECO:0000313" key="1">
    <source>
        <dbReference type="EMBL" id="NHK99497.1"/>
    </source>
</evidence>
<dbReference type="RefSeq" id="WP_009855616.1">
    <property type="nucleotide sequence ID" value="NZ_JAAOCD010000006.1"/>
</dbReference>
<organism evidence="1 2">
    <name type="scientific">Rubrivivax benzoatilyticus</name>
    <dbReference type="NCBI Taxonomy" id="316997"/>
    <lineage>
        <taxon>Bacteria</taxon>
        <taxon>Pseudomonadati</taxon>
        <taxon>Pseudomonadota</taxon>
        <taxon>Betaproteobacteria</taxon>
        <taxon>Burkholderiales</taxon>
        <taxon>Sphaerotilaceae</taxon>
        <taxon>Rubrivivax</taxon>
    </lineage>
</organism>
<sequence length="168" mass="18587">MNDEIFPRDLIELVRRLAGTPWRAPELAPARWACRTERLRDASAVAAALQRFDAEAAGWVETTATAQRWHAGQPWPAGTVLNAELAADRRSLHVREADGEWLCTTWHALEPKTEAEPGPDAPLRGWTLVREHCAVDTGEPWRHEVLLVAEAGGALREVAARLLPPAAR</sequence>
<accession>A0ABX0HWW5</accession>
<name>A0ABX0HWW5_9BURK</name>
<evidence type="ECO:0000313" key="2">
    <source>
        <dbReference type="Proteomes" id="UP000802098"/>
    </source>
</evidence>
<protein>
    <submittedName>
        <fullName evidence="1">Uncharacterized protein</fullName>
    </submittedName>
</protein>
<keyword evidence="2" id="KW-1185">Reference proteome</keyword>
<proteinExistence type="predicted"/>
<gene>
    <name evidence="1" type="ORF">G7087_14010</name>
</gene>
<comment type="caution">
    <text evidence="1">The sequence shown here is derived from an EMBL/GenBank/DDBJ whole genome shotgun (WGS) entry which is preliminary data.</text>
</comment>
<reference evidence="1 2" key="1">
    <citation type="submission" date="2020-03" db="EMBL/GenBank/DDBJ databases">
        <title>Rubrivivax benzoatilyticus JA2 (sequenced after 10 years sub-culturing).</title>
        <authorList>
            <person name="Gupta D."/>
            <person name="Chintalapati S."/>
            <person name="Chintalapati V.R."/>
        </authorList>
    </citation>
    <scope>NUCLEOTIDE SEQUENCE [LARGE SCALE GENOMIC DNA]</scope>
    <source>
        <strain evidence="1 2">JA2-Mal</strain>
    </source>
</reference>